<organism evidence="1 2">
    <name type="scientific">Equus asinus</name>
    <name type="common">Donkey</name>
    <name type="synonym">Equus africanus asinus</name>
    <dbReference type="NCBI Taxonomy" id="9793"/>
    <lineage>
        <taxon>Eukaryota</taxon>
        <taxon>Metazoa</taxon>
        <taxon>Chordata</taxon>
        <taxon>Craniata</taxon>
        <taxon>Vertebrata</taxon>
        <taxon>Euteleostomi</taxon>
        <taxon>Mammalia</taxon>
        <taxon>Eutheria</taxon>
        <taxon>Laurasiatheria</taxon>
        <taxon>Perissodactyla</taxon>
        <taxon>Equidae</taxon>
        <taxon>Equus</taxon>
    </lineage>
</organism>
<reference evidence="1 2" key="1">
    <citation type="journal article" date="2020" name="Nat. Commun.">
        <title>Donkey genomes provide new insights into domestication and selection for coat color.</title>
        <authorList>
            <person name="Wang"/>
            <person name="C."/>
            <person name="Li"/>
            <person name="H."/>
            <person name="Guo"/>
            <person name="Y."/>
            <person name="Huang"/>
            <person name="J."/>
            <person name="Sun"/>
            <person name="Y."/>
            <person name="Min"/>
            <person name="J."/>
            <person name="Wang"/>
            <person name="J."/>
            <person name="Fang"/>
            <person name="X."/>
            <person name="Zhao"/>
            <person name="Z."/>
            <person name="Wang"/>
            <person name="S."/>
            <person name="Zhang"/>
            <person name="Y."/>
            <person name="Liu"/>
            <person name="Q."/>
            <person name="Jiang"/>
            <person name="Q."/>
            <person name="Wang"/>
            <person name="X."/>
            <person name="Guo"/>
            <person name="Y."/>
            <person name="Yang"/>
            <person name="C."/>
            <person name="Wang"/>
            <person name="Y."/>
            <person name="Tian"/>
            <person name="F."/>
            <person name="Zhuang"/>
            <person name="G."/>
            <person name="Fan"/>
            <person name="Y."/>
            <person name="Gao"/>
            <person name="Q."/>
            <person name="Li"/>
            <person name="Y."/>
            <person name="Ju"/>
            <person name="Z."/>
            <person name="Li"/>
            <person name="J."/>
            <person name="Li"/>
            <person name="R."/>
            <person name="Hou"/>
            <person name="M."/>
            <person name="Yang"/>
            <person name="G."/>
            <person name="Liu"/>
            <person name="G."/>
            <person name="Liu"/>
            <person name="W."/>
            <person name="Guo"/>
            <person name="J."/>
            <person name="Pan"/>
            <person name="S."/>
            <person name="Fan"/>
            <person name="G."/>
            <person name="Zhang"/>
            <person name="W."/>
            <person name="Zhang"/>
            <person name="R."/>
            <person name="Yu"/>
            <person name="J."/>
            <person name="Zhang"/>
            <person name="X."/>
            <person name="Yin"/>
            <person name="Q."/>
            <person name="Ji"/>
            <person name="C."/>
            <person name="Jin"/>
            <person name="Y."/>
            <person name="Yue"/>
            <person name="G."/>
            <person name="Liu"/>
            <person name="M."/>
            <person name="Xu"/>
            <person name="J."/>
            <person name="Liu"/>
            <person name="S."/>
            <person name="Jordana"/>
            <person name="J."/>
            <person name="Noce"/>
            <person name="A."/>
            <person name="Amills"/>
            <person name="M."/>
            <person name="Wu"/>
            <person name="D.D."/>
            <person name="Li"/>
            <person name="S."/>
            <person name="Zhou"/>
            <person name="X. and Zhong"/>
            <person name="J."/>
        </authorList>
    </citation>
    <scope>NUCLEOTIDE SEQUENCE [LARGE SCALE GENOMIC DNA]</scope>
</reference>
<protein>
    <submittedName>
        <fullName evidence="1">Uncharacterized protein</fullName>
    </submittedName>
</protein>
<dbReference type="Ensembl" id="ENSEAST00005007247.2">
    <property type="protein sequence ID" value="ENSEASP00005006628.2"/>
    <property type="gene ID" value="ENSEASG00005004895.2"/>
</dbReference>
<evidence type="ECO:0000313" key="1">
    <source>
        <dbReference type="Ensembl" id="ENSEASP00005006628.2"/>
    </source>
</evidence>
<accession>A0A8C4L5G8</accession>
<keyword evidence="2" id="KW-1185">Reference proteome</keyword>
<name>A0A8C4L5G8_EQUAS</name>
<dbReference type="Proteomes" id="UP000694387">
    <property type="component" value="Chromosome 28"/>
</dbReference>
<reference evidence="1" key="3">
    <citation type="submission" date="2025-09" db="UniProtKB">
        <authorList>
            <consortium name="Ensembl"/>
        </authorList>
    </citation>
    <scope>IDENTIFICATION</scope>
</reference>
<reference evidence="1" key="2">
    <citation type="submission" date="2025-08" db="UniProtKB">
        <authorList>
            <consortium name="Ensembl"/>
        </authorList>
    </citation>
    <scope>IDENTIFICATION</scope>
</reference>
<evidence type="ECO:0000313" key="2">
    <source>
        <dbReference type="Proteomes" id="UP000694387"/>
    </source>
</evidence>
<sequence>LKRTTRNKHICIKEKAKVPLQLAPTPVHCPEVNSATVGALLSWGASPLASLQAFNPERSLNAGLHAVEAGGLTHGVALPN</sequence>
<dbReference type="AlphaFoldDB" id="A0A8C4L5G8"/>
<proteinExistence type="predicted"/>